<accession>A0A1Y5RVY6</accession>
<evidence type="ECO:0000256" key="4">
    <source>
        <dbReference type="ARBA" id="ARBA00022519"/>
    </source>
</evidence>
<evidence type="ECO:0000256" key="6">
    <source>
        <dbReference type="ARBA" id="ARBA00022989"/>
    </source>
</evidence>
<comment type="function">
    <text evidence="9">Part of the tripartite ATP-independent periplasmic (TRAP) transport system.</text>
</comment>
<dbReference type="GO" id="GO:0005886">
    <property type="term" value="C:plasma membrane"/>
    <property type="evidence" value="ECO:0007669"/>
    <property type="project" value="UniProtKB-SubCell"/>
</dbReference>
<keyword evidence="4 9" id="KW-0997">Cell inner membrane</keyword>
<keyword evidence="7 9" id="KW-0472">Membrane</keyword>
<dbReference type="OrthoDB" id="4250245at2"/>
<evidence type="ECO:0000313" key="11">
    <source>
        <dbReference type="EMBL" id="SLN26691.1"/>
    </source>
</evidence>
<dbReference type="AlphaFoldDB" id="A0A1Y5RVY6"/>
<dbReference type="Proteomes" id="UP000193900">
    <property type="component" value="Unassembled WGS sequence"/>
</dbReference>
<feature type="transmembrane region" description="Helical" evidence="9">
    <location>
        <begin position="95"/>
        <end position="115"/>
    </location>
</feature>
<comment type="similarity">
    <text evidence="8 9">Belongs to the TRAP transporter small permease family.</text>
</comment>
<sequence>MPVRTATPLVTALTWLRRGADMVGVLLFLSAFCGFIVQVFWRYVLNNPLAWTEEFVMICFIWTVFWAAAFLVPVREHVSFDVVYDMAGPRTRRRFDMITLAAIVVAFVWLVPYTWDYLQFLTRKKSPVLRIQMHWIYGCYMLFVSAFALQSAWRLYEIFRAGPETEAEDRSTE</sequence>
<evidence type="ECO:0000256" key="8">
    <source>
        <dbReference type="ARBA" id="ARBA00038436"/>
    </source>
</evidence>
<evidence type="ECO:0000256" key="1">
    <source>
        <dbReference type="ARBA" id="ARBA00004429"/>
    </source>
</evidence>
<feature type="transmembrane region" description="Helical" evidence="9">
    <location>
        <begin position="23"/>
        <end position="43"/>
    </location>
</feature>
<dbReference type="GO" id="GO:0015740">
    <property type="term" value="P:C4-dicarboxylate transport"/>
    <property type="evidence" value="ECO:0007669"/>
    <property type="project" value="TreeGrafter"/>
</dbReference>
<protein>
    <recommendedName>
        <fullName evidence="9">TRAP transporter small permease protein</fullName>
    </recommendedName>
</protein>
<dbReference type="EMBL" id="FWFZ01000003">
    <property type="protein sequence ID" value="SLN26691.1"/>
    <property type="molecule type" value="Genomic_DNA"/>
</dbReference>
<reference evidence="11 12" key="1">
    <citation type="submission" date="2017-03" db="EMBL/GenBank/DDBJ databases">
        <authorList>
            <person name="Afonso C.L."/>
            <person name="Miller P.J."/>
            <person name="Scott M.A."/>
            <person name="Spackman E."/>
            <person name="Goraichik I."/>
            <person name="Dimitrov K.M."/>
            <person name="Suarez D.L."/>
            <person name="Swayne D.E."/>
        </authorList>
    </citation>
    <scope>NUCLEOTIDE SEQUENCE [LARGE SCALE GENOMIC DNA]</scope>
    <source>
        <strain evidence="11 12">CECT 7023</strain>
    </source>
</reference>
<feature type="transmembrane region" description="Helical" evidence="9">
    <location>
        <begin position="55"/>
        <end position="74"/>
    </location>
</feature>
<evidence type="ECO:0000256" key="9">
    <source>
        <dbReference type="RuleBase" id="RU369079"/>
    </source>
</evidence>
<evidence type="ECO:0000313" key="12">
    <source>
        <dbReference type="Proteomes" id="UP000193900"/>
    </source>
</evidence>
<proteinExistence type="inferred from homology"/>
<evidence type="ECO:0000259" key="10">
    <source>
        <dbReference type="Pfam" id="PF04290"/>
    </source>
</evidence>
<keyword evidence="3" id="KW-1003">Cell membrane</keyword>
<dbReference type="Pfam" id="PF04290">
    <property type="entry name" value="DctQ"/>
    <property type="match status" value="1"/>
</dbReference>
<evidence type="ECO:0000256" key="3">
    <source>
        <dbReference type="ARBA" id="ARBA00022475"/>
    </source>
</evidence>
<evidence type="ECO:0000256" key="7">
    <source>
        <dbReference type="ARBA" id="ARBA00023136"/>
    </source>
</evidence>
<feature type="transmembrane region" description="Helical" evidence="9">
    <location>
        <begin position="135"/>
        <end position="156"/>
    </location>
</feature>
<dbReference type="InterPro" id="IPR055348">
    <property type="entry name" value="DctQ"/>
</dbReference>
<keyword evidence="12" id="KW-1185">Reference proteome</keyword>
<keyword evidence="6 9" id="KW-1133">Transmembrane helix</keyword>
<name>A0A1Y5RVY6_9RHOB</name>
<dbReference type="RefSeq" id="WP_085877748.1">
    <property type="nucleotide sequence ID" value="NZ_FWFZ01000003.1"/>
</dbReference>
<organism evidence="11 12">
    <name type="scientific">Roseisalinus antarcticus</name>
    <dbReference type="NCBI Taxonomy" id="254357"/>
    <lineage>
        <taxon>Bacteria</taxon>
        <taxon>Pseudomonadati</taxon>
        <taxon>Pseudomonadota</taxon>
        <taxon>Alphaproteobacteria</taxon>
        <taxon>Rhodobacterales</taxon>
        <taxon>Roseobacteraceae</taxon>
        <taxon>Roseisalinus</taxon>
    </lineage>
</organism>
<comment type="subcellular location">
    <subcellularLocation>
        <location evidence="1 9">Cell inner membrane</location>
        <topology evidence="1 9">Multi-pass membrane protein</topology>
    </subcellularLocation>
</comment>
<keyword evidence="2 9" id="KW-0813">Transport</keyword>
<dbReference type="InterPro" id="IPR007387">
    <property type="entry name" value="TRAP_DctQ"/>
</dbReference>
<dbReference type="PANTHER" id="PTHR35011">
    <property type="entry name" value="2,3-DIKETO-L-GULONATE TRAP TRANSPORTER SMALL PERMEASE PROTEIN YIAM"/>
    <property type="match status" value="1"/>
</dbReference>
<comment type="subunit">
    <text evidence="9">The complex comprises the extracytoplasmic solute receptor protein and the two transmembrane proteins.</text>
</comment>
<keyword evidence="5 9" id="KW-0812">Transmembrane</keyword>
<evidence type="ECO:0000256" key="2">
    <source>
        <dbReference type="ARBA" id="ARBA00022448"/>
    </source>
</evidence>
<gene>
    <name evidence="11" type="ORF">ROA7023_00830</name>
</gene>
<feature type="domain" description="Tripartite ATP-independent periplasmic transporters DctQ component" evidence="10">
    <location>
        <begin position="34"/>
        <end position="160"/>
    </location>
</feature>
<dbReference type="GO" id="GO:0022857">
    <property type="term" value="F:transmembrane transporter activity"/>
    <property type="evidence" value="ECO:0007669"/>
    <property type="project" value="UniProtKB-UniRule"/>
</dbReference>
<dbReference type="PANTHER" id="PTHR35011:SF2">
    <property type="entry name" value="2,3-DIKETO-L-GULONATE TRAP TRANSPORTER SMALL PERMEASE PROTEIN YIAM"/>
    <property type="match status" value="1"/>
</dbReference>
<evidence type="ECO:0000256" key="5">
    <source>
        <dbReference type="ARBA" id="ARBA00022692"/>
    </source>
</evidence>